<dbReference type="PANTHER" id="PTHR21026:SF2">
    <property type="entry name" value="LARGE RIBOSOMAL SUBUNIT PROTEIN BL32M"/>
    <property type="match status" value="1"/>
</dbReference>
<name>A0A9P4Y2X8_CRYP1</name>
<sequence>ASIIPRLSASTTPFSFRFASLRIRQLSIPLLPRLSIAVPAISLNLPSLPSWEDIWDGLLKAVPKKKVSHSKKRHRQMAGKALKDVTSLCRCSVCGHPKRMHVLCPNC</sequence>
<evidence type="ECO:0000256" key="3">
    <source>
        <dbReference type="ARBA" id="ARBA00022946"/>
    </source>
</evidence>
<evidence type="ECO:0000256" key="4">
    <source>
        <dbReference type="ARBA" id="ARBA00022980"/>
    </source>
</evidence>
<dbReference type="InterPro" id="IPR011332">
    <property type="entry name" value="Ribosomal_zn-bd"/>
</dbReference>
<dbReference type="SUPFAM" id="SSF57829">
    <property type="entry name" value="Zn-binding ribosomal proteins"/>
    <property type="match status" value="1"/>
</dbReference>
<evidence type="ECO:0000313" key="8">
    <source>
        <dbReference type="EMBL" id="KAF3765688.1"/>
    </source>
</evidence>
<dbReference type="Proteomes" id="UP000803844">
    <property type="component" value="Unassembled WGS sequence"/>
</dbReference>
<comment type="similarity">
    <text evidence="2">Belongs to the bacterial ribosomal protein bL32 family.</text>
</comment>
<gene>
    <name evidence="8" type="ORF">M406DRAFT_224613</name>
</gene>
<evidence type="ECO:0000256" key="6">
    <source>
        <dbReference type="ARBA" id="ARBA00023274"/>
    </source>
</evidence>
<dbReference type="InterPro" id="IPR002677">
    <property type="entry name" value="Ribosomal_bL32"/>
</dbReference>
<organism evidence="8 9">
    <name type="scientific">Cryphonectria parasitica (strain ATCC 38755 / EP155)</name>
    <dbReference type="NCBI Taxonomy" id="660469"/>
    <lineage>
        <taxon>Eukaryota</taxon>
        <taxon>Fungi</taxon>
        <taxon>Dikarya</taxon>
        <taxon>Ascomycota</taxon>
        <taxon>Pezizomycotina</taxon>
        <taxon>Sordariomycetes</taxon>
        <taxon>Sordariomycetidae</taxon>
        <taxon>Diaporthales</taxon>
        <taxon>Cryphonectriaceae</taxon>
        <taxon>Cryphonectria-Endothia species complex</taxon>
        <taxon>Cryphonectria</taxon>
    </lineage>
</organism>
<comment type="caution">
    <text evidence="8">The sequence shown here is derived from an EMBL/GenBank/DDBJ whole genome shotgun (WGS) entry which is preliminary data.</text>
</comment>
<dbReference type="InterPro" id="IPR051991">
    <property type="entry name" value="Mitoribosomal_protein_bL32"/>
</dbReference>
<accession>A0A9P4Y2X8</accession>
<dbReference type="RefSeq" id="XP_040776649.1">
    <property type="nucleotide sequence ID" value="XM_040915689.1"/>
</dbReference>
<dbReference type="NCBIfam" id="TIGR01031">
    <property type="entry name" value="rpmF_bact"/>
    <property type="match status" value="1"/>
</dbReference>
<evidence type="ECO:0000313" key="9">
    <source>
        <dbReference type="Proteomes" id="UP000803844"/>
    </source>
</evidence>
<proteinExistence type="inferred from homology"/>
<keyword evidence="4" id="KW-0689">Ribosomal protein</keyword>
<dbReference type="Pfam" id="PF01783">
    <property type="entry name" value="Ribosomal_L32p"/>
    <property type="match status" value="1"/>
</dbReference>
<keyword evidence="9" id="KW-1185">Reference proteome</keyword>
<reference evidence="8" key="1">
    <citation type="journal article" date="2020" name="Phytopathology">
        <title>Genome sequence of the chestnut blight fungus Cryphonectria parasitica EP155: A fundamental resource for an archetypical invasive plant pathogen.</title>
        <authorList>
            <person name="Crouch J.A."/>
            <person name="Dawe A."/>
            <person name="Aerts A."/>
            <person name="Barry K."/>
            <person name="Churchill A.C.L."/>
            <person name="Grimwood J."/>
            <person name="Hillman B."/>
            <person name="Milgroom M.G."/>
            <person name="Pangilinan J."/>
            <person name="Smith M."/>
            <person name="Salamov A."/>
            <person name="Schmutz J."/>
            <person name="Yadav J."/>
            <person name="Grigoriev I.V."/>
            <person name="Nuss D."/>
        </authorList>
    </citation>
    <scope>NUCLEOTIDE SEQUENCE</scope>
    <source>
        <strain evidence="8">EP155</strain>
    </source>
</reference>
<dbReference type="PANTHER" id="PTHR21026">
    <property type="entry name" value="39S RIBOSOMAL PROTEIN L32, MITOCHONDRIAL"/>
    <property type="match status" value="1"/>
</dbReference>
<dbReference type="GO" id="GO:0003735">
    <property type="term" value="F:structural constituent of ribosome"/>
    <property type="evidence" value="ECO:0007669"/>
    <property type="project" value="InterPro"/>
</dbReference>
<evidence type="ECO:0000256" key="5">
    <source>
        <dbReference type="ARBA" id="ARBA00023128"/>
    </source>
</evidence>
<evidence type="ECO:0000256" key="2">
    <source>
        <dbReference type="ARBA" id="ARBA00008560"/>
    </source>
</evidence>
<evidence type="ECO:0000256" key="1">
    <source>
        <dbReference type="ARBA" id="ARBA00004173"/>
    </source>
</evidence>
<protein>
    <recommendedName>
        <fullName evidence="7">Large ribosomal subunit protein bL32m</fullName>
    </recommendedName>
</protein>
<feature type="non-terminal residue" evidence="8">
    <location>
        <position position="107"/>
    </location>
</feature>
<dbReference type="GO" id="GO:0005762">
    <property type="term" value="C:mitochondrial large ribosomal subunit"/>
    <property type="evidence" value="ECO:0007669"/>
    <property type="project" value="TreeGrafter"/>
</dbReference>
<keyword evidence="6" id="KW-0687">Ribonucleoprotein</keyword>
<dbReference type="OrthoDB" id="2014905at2759"/>
<dbReference type="GeneID" id="63832818"/>
<dbReference type="EMBL" id="MU032347">
    <property type="protein sequence ID" value="KAF3765688.1"/>
    <property type="molecule type" value="Genomic_DNA"/>
</dbReference>
<feature type="non-terminal residue" evidence="8">
    <location>
        <position position="1"/>
    </location>
</feature>
<comment type="subcellular location">
    <subcellularLocation>
        <location evidence="1">Mitochondrion</location>
    </subcellularLocation>
</comment>
<keyword evidence="5" id="KW-0496">Mitochondrion</keyword>
<dbReference type="AlphaFoldDB" id="A0A9P4Y2X8"/>
<keyword evidence="3" id="KW-0809">Transit peptide</keyword>
<evidence type="ECO:0000256" key="7">
    <source>
        <dbReference type="ARBA" id="ARBA00039935"/>
    </source>
</evidence>
<dbReference type="GO" id="GO:0006412">
    <property type="term" value="P:translation"/>
    <property type="evidence" value="ECO:0007669"/>
    <property type="project" value="InterPro"/>
</dbReference>